<comment type="caution">
    <text evidence="6">The sequence shown here is derived from an EMBL/GenBank/DDBJ whole genome shotgun (WGS) entry which is preliminary data.</text>
</comment>
<feature type="transmembrane region" description="Helical" evidence="5">
    <location>
        <begin position="72"/>
        <end position="92"/>
    </location>
</feature>
<dbReference type="RefSeq" id="WP_345024647.1">
    <property type="nucleotide sequence ID" value="NZ_BAABDO010000131.1"/>
</dbReference>
<keyword evidence="3 5" id="KW-1133">Transmembrane helix</keyword>
<evidence type="ECO:0000256" key="4">
    <source>
        <dbReference type="ARBA" id="ARBA00023136"/>
    </source>
</evidence>
<dbReference type="Proteomes" id="UP001500266">
    <property type="component" value="Unassembled WGS sequence"/>
</dbReference>
<protein>
    <submittedName>
        <fullName evidence="6">DoxX family protein</fullName>
    </submittedName>
</protein>
<dbReference type="InterPro" id="IPR032808">
    <property type="entry name" value="DoxX"/>
</dbReference>
<evidence type="ECO:0000256" key="2">
    <source>
        <dbReference type="ARBA" id="ARBA00022692"/>
    </source>
</evidence>
<keyword evidence="4 5" id="KW-0472">Membrane</keyword>
<gene>
    <name evidence="6" type="ORF">GCM10022416_55780</name>
</gene>
<comment type="subcellular location">
    <subcellularLocation>
        <location evidence="1">Membrane</location>
        <topology evidence="1">Multi-pass membrane protein</topology>
    </subcellularLocation>
</comment>
<keyword evidence="2 5" id="KW-0812">Transmembrane</keyword>
<proteinExistence type="predicted"/>
<organism evidence="6 7">
    <name type="scientific">Actinomadura keratinilytica</name>
    <dbReference type="NCBI Taxonomy" id="547461"/>
    <lineage>
        <taxon>Bacteria</taxon>
        <taxon>Bacillati</taxon>
        <taxon>Actinomycetota</taxon>
        <taxon>Actinomycetes</taxon>
        <taxon>Streptosporangiales</taxon>
        <taxon>Thermomonosporaceae</taxon>
        <taxon>Actinomadura</taxon>
    </lineage>
</organism>
<accession>A0ABP7ZEH7</accession>
<evidence type="ECO:0000256" key="5">
    <source>
        <dbReference type="SAM" id="Phobius"/>
    </source>
</evidence>
<feature type="transmembrane region" description="Helical" evidence="5">
    <location>
        <begin position="99"/>
        <end position="118"/>
    </location>
</feature>
<keyword evidence="7" id="KW-1185">Reference proteome</keyword>
<reference evidence="7" key="1">
    <citation type="journal article" date="2019" name="Int. J. Syst. Evol. Microbiol.">
        <title>The Global Catalogue of Microorganisms (GCM) 10K type strain sequencing project: providing services to taxonomists for standard genome sequencing and annotation.</title>
        <authorList>
            <consortium name="The Broad Institute Genomics Platform"/>
            <consortium name="The Broad Institute Genome Sequencing Center for Infectious Disease"/>
            <person name="Wu L."/>
            <person name="Ma J."/>
        </authorList>
    </citation>
    <scope>NUCLEOTIDE SEQUENCE [LARGE SCALE GENOMIC DNA]</scope>
    <source>
        <strain evidence="7">JCM 17316</strain>
    </source>
</reference>
<evidence type="ECO:0000313" key="6">
    <source>
        <dbReference type="EMBL" id="GAA4155349.1"/>
    </source>
</evidence>
<evidence type="ECO:0000256" key="3">
    <source>
        <dbReference type="ARBA" id="ARBA00022989"/>
    </source>
</evidence>
<dbReference type="EMBL" id="BAABDO010000131">
    <property type="protein sequence ID" value="GAA4155349.1"/>
    <property type="molecule type" value="Genomic_DNA"/>
</dbReference>
<sequence>MNVLLWNLQAVLAAVFLRAGAMKVLRSSGELVRRLPAVRDFSPATLRLTGAAELAAVAGLLLPGALGVATVLTPLAATGLAVIMLAAATVHARRREPRGVALTAVLLIMSVMVAWGRFGPYQL</sequence>
<dbReference type="Pfam" id="PF13564">
    <property type="entry name" value="DoxX_2"/>
    <property type="match status" value="1"/>
</dbReference>
<name>A0ABP7ZEH7_9ACTN</name>
<evidence type="ECO:0000313" key="7">
    <source>
        <dbReference type="Proteomes" id="UP001500266"/>
    </source>
</evidence>
<evidence type="ECO:0000256" key="1">
    <source>
        <dbReference type="ARBA" id="ARBA00004141"/>
    </source>
</evidence>